<comment type="caution">
    <text evidence="3">The sequence shown here is derived from an EMBL/GenBank/DDBJ whole genome shotgun (WGS) entry which is preliminary data.</text>
</comment>
<dbReference type="EMBL" id="CAKOFQ010007263">
    <property type="protein sequence ID" value="CAH1996656.1"/>
    <property type="molecule type" value="Genomic_DNA"/>
</dbReference>
<dbReference type="InterPro" id="IPR029526">
    <property type="entry name" value="PGBD"/>
</dbReference>
<feature type="domain" description="PiggyBac transposable element-derived protein" evidence="2">
    <location>
        <begin position="142"/>
        <end position="363"/>
    </location>
</feature>
<accession>A0A9P0LKI8</accession>
<organism evidence="3 4">
    <name type="scientific">Acanthoscelides obtectus</name>
    <name type="common">Bean weevil</name>
    <name type="synonym">Bruchus obtectus</name>
    <dbReference type="NCBI Taxonomy" id="200917"/>
    <lineage>
        <taxon>Eukaryota</taxon>
        <taxon>Metazoa</taxon>
        <taxon>Ecdysozoa</taxon>
        <taxon>Arthropoda</taxon>
        <taxon>Hexapoda</taxon>
        <taxon>Insecta</taxon>
        <taxon>Pterygota</taxon>
        <taxon>Neoptera</taxon>
        <taxon>Endopterygota</taxon>
        <taxon>Coleoptera</taxon>
        <taxon>Polyphaga</taxon>
        <taxon>Cucujiformia</taxon>
        <taxon>Chrysomeloidea</taxon>
        <taxon>Chrysomelidae</taxon>
        <taxon>Bruchinae</taxon>
        <taxon>Bruchini</taxon>
        <taxon>Acanthoscelides</taxon>
    </lineage>
</organism>
<evidence type="ECO:0000313" key="4">
    <source>
        <dbReference type="Proteomes" id="UP001152888"/>
    </source>
</evidence>
<keyword evidence="1" id="KW-0472">Membrane</keyword>
<evidence type="ECO:0000313" key="3">
    <source>
        <dbReference type="EMBL" id="CAH1996656.1"/>
    </source>
</evidence>
<dbReference type="AlphaFoldDB" id="A0A9P0LKI8"/>
<dbReference type="PANTHER" id="PTHR47272">
    <property type="entry name" value="DDE_TNP_1_7 DOMAIN-CONTAINING PROTEIN"/>
    <property type="match status" value="1"/>
</dbReference>
<dbReference type="OrthoDB" id="6767399at2759"/>
<keyword evidence="1" id="KW-1133">Transmembrane helix</keyword>
<reference evidence="3" key="1">
    <citation type="submission" date="2022-03" db="EMBL/GenBank/DDBJ databases">
        <authorList>
            <person name="Sayadi A."/>
        </authorList>
    </citation>
    <scope>NUCLEOTIDE SEQUENCE</scope>
</reference>
<name>A0A9P0LKI8_ACAOB</name>
<evidence type="ECO:0000256" key="1">
    <source>
        <dbReference type="SAM" id="Phobius"/>
    </source>
</evidence>
<evidence type="ECO:0000259" key="2">
    <source>
        <dbReference type="Pfam" id="PF13843"/>
    </source>
</evidence>
<proteinExistence type="predicted"/>
<feature type="transmembrane region" description="Helical" evidence="1">
    <location>
        <begin position="391"/>
        <end position="410"/>
    </location>
</feature>
<keyword evidence="4" id="KW-1185">Reference proteome</keyword>
<sequence length="420" mass="47766">MNAEKCSNMRCPLTDKELQELADAIDLNNSDIDEELLSQDDLDGDNLEEDLLDEQAFDGQDNPEPDDGFDSEDDLPLASLIPSHSKKWIRNKVFVPPNHTDSINYSDQVGRRSEYFQKYISDDFFESVSELTNMRESTKRMSQVTMRQFVRGKPNPVGLKSFVMATPTGVPLDFHIYEGKGSSVESALLAAPEKLDVGGRMVLKLADTLPVRASVFTDRYFTSIPLIDFLSLRGITLAGTIMANRIPKSASLLPDNELKKKERGSYDHLVRDDGKIILMKWFDNKPVNFASSCIGVDPEGTCSRWSKVEKKRVDVKQPAVVKNYNAYMGGVDLLDRILGKYAMKNRTNKWTMRTILHFIDFSVAAGWLEYRENAKAAGLRRKDIMDYLKKLFFNFSQIADIFLICLDIFFCMPRDPKYPL</sequence>
<keyword evidence="1" id="KW-0812">Transmembrane</keyword>
<dbReference type="Pfam" id="PF13843">
    <property type="entry name" value="DDE_Tnp_1_7"/>
    <property type="match status" value="1"/>
</dbReference>
<gene>
    <name evidence="3" type="ORF">ACAOBT_LOCUS23309</name>
</gene>
<protein>
    <recommendedName>
        <fullName evidence="2">PiggyBac transposable element-derived protein domain-containing protein</fullName>
    </recommendedName>
</protein>
<dbReference type="Proteomes" id="UP001152888">
    <property type="component" value="Unassembled WGS sequence"/>
</dbReference>
<dbReference type="PANTHER" id="PTHR47272:SF2">
    <property type="entry name" value="PIGGYBAC TRANSPOSABLE ELEMENT-DERIVED PROTEIN 3-LIKE"/>
    <property type="match status" value="1"/>
</dbReference>